<evidence type="ECO:0000256" key="2">
    <source>
        <dbReference type="ARBA" id="ARBA00023015"/>
    </source>
</evidence>
<feature type="compositionally biased region" description="Polar residues" evidence="6">
    <location>
        <begin position="239"/>
        <end position="256"/>
    </location>
</feature>
<dbReference type="InterPro" id="IPR044822">
    <property type="entry name" value="Myb_DNA-bind_4"/>
</dbReference>
<proteinExistence type="predicted"/>
<organism evidence="8 9">
    <name type="scientific">Lymnaea stagnalis</name>
    <name type="common">Great pond snail</name>
    <name type="synonym">Helix stagnalis</name>
    <dbReference type="NCBI Taxonomy" id="6523"/>
    <lineage>
        <taxon>Eukaryota</taxon>
        <taxon>Metazoa</taxon>
        <taxon>Spiralia</taxon>
        <taxon>Lophotrochozoa</taxon>
        <taxon>Mollusca</taxon>
        <taxon>Gastropoda</taxon>
        <taxon>Heterobranchia</taxon>
        <taxon>Euthyneura</taxon>
        <taxon>Panpulmonata</taxon>
        <taxon>Hygrophila</taxon>
        <taxon>Lymnaeoidea</taxon>
        <taxon>Lymnaeidae</taxon>
        <taxon>Lymnaea</taxon>
    </lineage>
</organism>
<comment type="subcellular location">
    <subcellularLocation>
        <location evidence="1">Nucleus</location>
    </subcellularLocation>
</comment>
<keyword evidence="2" id="KW-0805">Transcription regulation</keyword>
<keyword evidence="9" id="KW-1185">Reference proteome</keyword>
<dbReference type="Proteomes" id="UP001497497">
    <property type="component" value="Unassembled WGS sequence"/>
</dbReference>
<dbReference type="GO" id="GO:0010468">
    <property type="term" value="P:regulation of gene expression"/>
    <property type="evidence" value="ECO:0007669"/>
    <property type="project" value="UniProtKB-ARBA"/>
</dbReference>
<keyword evidence="5" id="KW-0539">Nucleus</keyword>
<evidence type="ECO:0000256" key="6">
    <source>
        <dbReference type="SAM" id="MobiDB-lite"/>
    </source>
</evidence>
<dbReference type="EMBL" id="CAXITT010000180">
    <property type="protein sequence ID" value="CAL1534729.1"/>
    <property type="molecule type" value="Genomic_DNA"/>
</dbReference>
<dbReference type="PANTHER" id="PTHR21654:SF84">
    <property type="entry name" value="SI:DKEY-66I24.7"/>
    <property type="match status" value="1"/>
</dbReference>
<feature type="region of interest" description="Disordered" evidence="6">
    <location>
        <begin position="231"/>
        <end position="264"/>
    </location>
</feature>
<evidence type="ECO:0000256" key="4">
    <source>
        <dbReference type="ARBA" id="ARBA00023163"/>
    </source>
</evidence>
<keyword evidence="4" id="KW-0804">Transcription</keyword>
<reference evidence="8 9" key="1">
    <citation type="submission" date="2024-04" db="EMBL/GenBank/DDBJ databases">
        <authorList>
            <consortium name="Genoscope - CEA"/>
            <person name="William W."/>
        </authorList>
    </citation>
    <scope>NUCLEOTIDE SEQUENCE [LARGE SCALE GENOMIC DNA]</scope>
</reference>
<comment type="caution">
    <text evidence="8">The sequence shown here is derived from an EMBL/GenBank/DDBJ whole genome shotgun (WGS) entry which is preliminary data.</text>
</comment>
<dbReference type="Gene3D" id="1.10.10.60">
    <property type="entry name" value="Homeodomain-like"/>
    <property type="match status" value="1"/>
</dbReference>
<dbReference type="GO" id="GO:0003677">
    <property type="term" value="F:DNA binding"/>
    <property type="evidence" value="ECO:0007669"/>
    <property type="project" value="UniProtKB-KW"/>
</dbReference>
<feature type="domain" description="Myb/SANT-like DNA-binding" evidence="7">
    <location>
        <begin position="99"/>
        <end position="185"/>
    </location>
</feature>
<name>A0AAV2HQB6_LYMST</name>
<dbReference type="AlphaFoldDB" id="A0AAV2HQB6"/>
<keyword evidence="3" id="KW-0238">DNA-binding</keyword>
<accession>A0AAV2HQB6</accession>
<dbReference type="PANTHER" id="PTHR21654">
    <property type="entry name" value="FI21293P1"/>
    <property type="match status" value="1"/>
</dbReference>
<sequence length="359" mass="40300">MAEFIQKAIISSNNTVVITPVISLMTDQGSCVKASLSESVNKTCQTILNTDTKGNFLDSQETISIGVEDKETTTLIVEEEDLILNGQAQQYGSSSGTVGWSKAAVLKLIQLHNEHQHLFDDPHYKKKSVWEMVSMCMQKEGYAYSWIQAENKWKAITKKYRDTVDHNAKHGHIIMRKCPFYNELATVYRYVSPCLSQAAPSCQAAFKSLVSDNSFQQTTIAVVTNQIPNTAKRPLQCDSDPTASTSSTELKNNNVDGQGPREEPVGHKVLIKKKKYSPIAGDNVSDVGQVLHMLRVLNEDRRKQEKLRMDRLEKMHQERMTVFREFLDVLKNSVNNKSSCQKKGGNDGCDTCTCRGNRL</sequence>
<dbReference type="GO" id="GO:0005634">
    <property type="term" value="C:nucleus"/>
    <property type="evidence" value="ECO:0007669"/>
    <property type="project" value="UniProtKB-SubCell"/>
</dbReference>
<dbReference type="Pfam" id="PF13837">
    <property type="entry name" value="Myb_DNA-bind_4"/>
    <property type="match status" value="1"/>
</dbReference>
<evidence type="ECO:0000313" key="9">
    <source>
        <dbReference type="Proteomes" id="UP001497497"/>
    </source>
</evidence>
<evidence type="ECO:0000256" key="5">
    <source>
        <dbReference type="ARBA" id="ARBA00023242"/>
    </source>
</evidence>
<evidence type="ECO:0000256" key="3">
    <source>
        <dbReference type="ARBA" id="ARBA00023125"/>
    </source>
</evidence>
<gene>
    <name evidence="8" type="ORF">GSLYS_00008689001</name>
</gene>
<evidence type="ECO:0000259" key="7">
    <source>
        <dbReference type="Pfam" id="PF13837"/>
    </source>
</evidence>
<evidence type="ECO:0000313" key="8">
    <source>
        <dbReference type="EMBL" id="CAL1534729.1"/>
    </source>
</evidence>
<protein>
    <recommendedName>
        <fullName evidence="7">Myb/SANT-like DNA-binding domain-containing protein</fullName>
    </recommendedName>
</protein>
<evidence type="ECO:0000256" key="1">
    <source>
        <dbReference type="ARBA" id="ARBA00004123"/>
    </source>
</evidence>